<evidence type="ECO:0000259" key="7">
    <source>
        <dbReference type="Pfam" id="PF07200"/>
    </source>
</evidence>
<keyword evidence="9" id="KW-1185">Reference proteome</keyword>
<dbReference type="GO" id="GO:0000813">
    <property type="term" value="C:ESCRT I complex"/>
    <property type="evidence" value="ECO:0007669"/>
    <property type="project" value="UniProtKB-ARBA"/>
</dbReference>
<feature type="non-terminal residue" evidence="8">
    <location>
        <position position="241"/>
    </location>
</feature>
<dbReference type="AlphaFoldDB" id="A0A124SHE6"/>
<evidence type="ECO:0000256" key="3">
    <source>
        <dbReference type="ARBA" id="ARBA00022448"/>
    </source>
</evidence>
<dbReference type="InterPro" id="IPR009851">
    <property type="entry name" value="Mod_r"/>
</dbReference>
<dbReference type="Proteomes" id="UP000243975">
    <property type="component" value="Unassembled WGS sequence"/>
</dbReference>
<proteinExistence type="inferred from homology"/>
<evidence type="ECO:0000256" key="5">
    <source>
        <dbReference type="ARBA" id="ARBA00022927"/>
    </source>
</evidence>
<dbReference type="GO" id="GO:0006612">
    <property type="term" value="P:protein targeting to membrane"/>
    <property type="evidence" value="ECO:0007669"/>
    <property type="project" value="TreeGrafter"/>
</dbReference>
<dbReference type="SUPFAM" id="SSF140111">
    <property type="entry name" value="Endosomal sorting complex assembly domain"/>
    <property type="match status" value="1"/>
</dbReference>
<feature type="region of interest" description="Disordered" evidence="6">
    <location>
        <begin position="31"/>
        <end position="112"/>
    </location>
</feature>
<dbReference type="InterPro" id="IPR029012">
    <property type="entry name" value="Helix_hairpin_bin_sf"/>
</dbReference>
<keyword evidence="5" id="KW-0653">Protein transport</keyword>
<comment type="subcellular location">
    <subcellularLocation>
        <location evidence="1">Endosome</location>
    </subcellularLocation>
</comment>
<organism evidence="8 9">
    <name type="scientific">Cynara cardunculus var. scolymus</name>
    <name type="common">Globe artichoke</name>
    <name type="synonym">Cynara scolymus</name>
    <dbReference type="NCBI Taxonomy" id="59895"/>
    <lineage>
        <taxon>Eukaryota</taxon>
        <taxon>Viridiplantae</taxon>
        <taxon>Streptophyta</taxon>
        <taxon>Embryophyta</taxon>
        <taxon>Tracheophyta</taxon>
        <taxon>Spermatophyta</taxon>
        <taxon>Magnoliopsida</taxon>
        <taxon>eudicotyledons</taxon>
        <taxon>Gunneridae</taxon>
        <taxon>Pentapetalae</taxon>
        <taxon>asterids</taxon>
        <taxon>campanulids</taxon>
        <taxon>Asterales</taxon>
        <taxon>Asteraceae</taxon>
        <taxon>Carduoideae</taxon>
        <taxon>Cardueae</taxon>
        <taxon>Carduinae</taxon>
        <taxon>Cynara</taxon>
    </lineage>
</organism>
<keyword evidence="4" id="KW-0967">Endosome</keyword>
<feature type="domain" description="VPS37 C-terminal" evidence="7">
    <location>
        <begin position="190"/>
        <end position="230"/>
    </location>
</feature>
<sequence>GAILRVAPHVSGKRKTAEDLKSCLKSLDNLPFQSQSEDQRPPIECSSSASLTLRGSQEQQADPRPPEVSTNSLYPPSGVTSPSSSRPTTPNSSNSNSFTQRPEEQPQFSSHVPPAEAAAIIVYLKDKSVDELRKLLSDEEVYQQFLHSIDLVKTPNNLRDELRDETLQLASKGKLGKRIVYDGTAEPELMNEMDEESETVHKQLLEKEMDVATFIQKYKKLRVDYHKRALTHLAAKTCLSG</sequence>
<feature type="compositionally biased region" description="Polar residues" evidence="6">
    <location>
        <begin position="45"/>
        <end position="60"/>
    </location>
</feature>
<dbReference type="PANTHER" id="PTHR13678:SF2">
    <property type="entry name" value="VACUOLAR PROTEIN SORTING-ASSOCIATED PROTEIN 37A"/>
    <property type="match status" value="1"/>
</dbReference>
<evidence type="ECO:0000256" key="4">
    <source>
        <dbReference type="ARBA" id="ARBA00022753"/>
    </source>
</evidence>
<dbReference type="GO" id="GO:0006623">
    <property type="term" value="P:protein targeting to vacuole"/>
    <property type="evidence" value="ECO:0007669"/>
    <property type="project" value="TreeGrafter"/>
</dbReference>
<dbReference type="InterPro" id="IPR037202">
    <property type="entry name" value="ESCRT_assembly_dom"/>
</dbReference>
<protein>
    <submittedName>
        <fullName evidence="8">Modifier of rudimentary, Modr</fullName>
    </submittedName>
</protein>
<dbReference type="GO" id="GO:0043162">
    <property type="term" value="P:ubiquitin-dependent protein catabolic process via the multivesicular body sorting pathway"/>
    <property type="evidence" value="ECO:0007669"/>
    <property type="project" value="TreeGrafter"/>
</dbReference>
<evidence type="ECO:0000313" key="9">
    <source>
        <dbReference type="Proteomes" id="UP000243975"/>
    </source>
</evidence>
<reference evidence="8 9" key="1">
    <citation type="journal article" date="2016" name="Sci. Rep.">
        <title>The genome sequence of the outbreeding globe artichoke constructed de novo incorporating a phase-aware low-pass sequencing strategy of F1 progeny.</title>
        <authorList>
            <person name="Scaglione D."/>
            <person name="Reyes-Chin-Wo S."/>
            <person name="Acquadro A."/>
            <person name="Froenicke L."/>
            <person name="Portis E."/>
            <person name="Beitel C."/>
            <person name="Tirone M."/>
            <person name="Mauro R."/>
            <person name="Lo Monaco A."/>
            <person name="Mauromicale G."/>
            <person name="Faccioli P."/>
            <person name="Cattivelli L."/>
            <person name="Rieseberg L."/>
            <person name="Michelmore R."/>
            <person name="Lanteri S."/>
        </authorList>
    </citation>
    <scope>NUCLEOTIDE SEQUENCE [LARGE SCALE GENOMIC DNA]</scope>
    <source>
        <strain evidence="8">2C</strain>
    </source>
</reference>
<dbReference type="Gramene" id="KVI09343">
    <property type="protein sequence ID" value="KVI09343"/>
    <property type="gene ID" value="Ccrd_012281"/>
</dbReference>
<gene>
    <name evidence="8" type="ORF">Ccrd_012281</name>
</gene>
<comment type="similarity">
    <text evidence="2">Belongs to the VPS37 family.</text>
</comment>
<accession>A0A124SHE6</accession>
<feature type="compositionally biased region" description="Low complexity" evidence="6">
    <location>
        <begin position="75"/>
        <end position="97"/>
    </location>
</feature>
<dbReference type="EMBL" id="LEKV01001064">
    <property type="protein sequence ID" value="KVI09343.1"/>
    <property type="molecule type" value="Genomic_DNA"/>
</dbReference>
<evidence type="ECO:0000256" key="1">
    <source>
        <dbReference type="ARBA" id="ARBA00004177"/>
    </source>
</evidence>
<dbReference type="PANTHER" id="PTHR13678">
    <property type="entry name" value="VACUOLAR PROTEIN SORTING-ASSOCIATED PROTEIN 37"/>
    <property type="match status" value="1"/>
</dbReference>
<dbReference type="Gene3D" id="1.10.287.660">
    <property type="entry name" value="Helix hairpin bin"/>
    <property type="match status" value="1"/>
</dbReference>
<evidence type="ECO:0000256" key="6">
    <source>
        <dbReference type="SAM" id="MobiDB-lite"/>
    </source>
</evidence>
<dbReference type="STRING" id="59895.A0A124SHE6"/>
<evidence type="ECO:0000313" key="8">
    <source>
        <dbReference type="EMBL" id="KVI09343.1"/>
    </source>
</evidence>
<name>A0A124SHE6_CYNCS</name>
<keyword evidence="3" id="KW-0813">Transport</keyword>
<feature type="domain" description="VPS37 C-terminal" evidence="7">
    <location>
        <begin position="125"/>
        <end position="172"/>
    </location>
</feature>
<comment type="caution">
    <text evidence="8">The sequence shown here is derived from an EMBL/GenBank/DDBJ whole genome shotgun (WGS) entry which is preliminary data.</text>
</comment>
<evidence type="ECO:0000256" key="2">
    <source>
        <dbReference type="ARBA" id="ARBA00007617"/>
    </source>
</evidence>
<dbReference type="Pfam" id="PF07200">
    <property type="entry name" value="Mod_r"/>
    <property type="match status" value="2"/>
</dbReference>